<dbReference type="Gene3D" id="1.10.1130.10">
    <property type="entry name" value="Flavocytochrome C3, Chain A"/>
    <property type="match status" value="1"/>
</dbReference>
<dbReference type="InterPro" id="IPR025965">
    <property type="entry name" value="FlgD/Vpr_Ig-like"/>
</dbReference>
<protein>
    <recommendedName>
        <fullName evidence="6">Cytochrome c domain-containing protein</fullName>
    </recommendedName>
</protein>
<evidence type="ECO:0000313" key="8">
    <source>
        <dbReference type="Proteomes" id="UP000739538"/>
    </source>
</evidence>
<evidence type="ECO:0000256" key="3">
    <source>
        <dbReference type="PROSITE-ProRule" id="PRU00433"/>
    </source>
</evidence>
<reference evidence="7" key="2">
    <citation type="journal article" date="2021" name="Microbiome">
        <title>Successional dynamics and alternative stable states in a saline activated sludge microbial community over 9 years.</title>
        <authorList>
            <person name="Wang Y."/>
            <person name="Ye J."/>
            <person name="Ju F."/>
            <person name="Liu L."/>
            <person name="Boyd J.A."/>
            <person name="Deng Y."/>
            <person name="Parks D.H."/>
            <person name="Jiang X."/>
            <person name="Yin X."/>
            <person name="Woodcroft B.J."/>
            <person name="Tyson G.W."/>
            <person name="Hugenholtz P."/>
            <person name="Polz M.F."/>
            <person name="Zhang T."/>
        </authorList>
    </citation>
    <scope>NUCLEOTIDE SEQUENCE</scope>
    <source>
        <strain evidence="7">HKST-UBA02</strain>
    </source>
</reference>
<feature type="domain" description="Cytochrome c" evidence="6">
    <location>
        <begin position="360"/>
        <end position="468"/>
    </location>
</feature>
<evidence type="ECO:0000259" key="6">
    <source>
        <dbReference type="PROSITE" id="PS51007"/>
    </source>
</evidence>
<dbReference type="InterPro" id="IPR036280">
    <property type="entry name" value="Multihaem_cyt_sf"/>
</dbReference>
<dbReference type="Gene3D" id="2.60.40.4070">
    <property type="match status" value="1"/>
</dbReference>
<feature type="chain" id="PRO_5037155179" description="Cytochrome c domain-containing protein" evidence="5">
    <location>
        <begin position="25"/>
        <end position="765"/>
    </location>
</feature>
<reference evidence="7" key="1">
    <citation type="submission" date="2020-04" db="EMBL/GenBank/DDBJ databases">
        <authorList>
            <person name="Zhang T."/>
        </authorList>
    </citation>
    <scope>NUCLEOTIDE SEQUENCE</scope>
    <source>
        <strain evidence="7">HKST-UBA02</strain>
    </source>
</reference>
<evidence type="ECO:0000256" key="1">
    <source>
        <dbReference type="ARBA" id="ARBA00022723"/>
    </source>
</evidence>
<keyword evidence="1 3" id="KW-0479">Metal-binding</keyword>
<dbReference type="InterPro" id="IPR009056">
    <property type="entry name" value="Cyt_c-like_dom"/>
</dbReference>
<keyword evidence="2 3" id="KW-0408">Iron</keyword>
<gene>
    <name evidence="7" type="ORF">KDA27_07750</name>
</gene>
<comment type="caution">
    <text evidence="7">The sequence shown here is derived from an EMBL/GenBank/DDBJ whole genome shotgun (WGS) entry which is preliminary data.</text>
</comment>
<feature type="region of interest" description="Disordered" evidence="4">
    <location>
        <begin position="273"/>
        <end position="293"/>
    </location>
</feature>
<feature type="signal peptide" evidence="5">
    <location>
        <begin position="1"/>
        <end position="24"/>
    </location>
</feature>
<dbReference type="Gene3D" id="2.60.40.10">
    <property type="entry name" value="Immunoglobulins"/>
    <property type="match status" value="1"/>
</dbReference>
<sequence>MVLCLRRCRTLGAIGLLIASSAHAVDTTPPQVTLIQPAGGTLLGGSINNVRWNATDDVQVTRVDLHYKTKTDNDWIPIARYLSNNFPVFSWYVHNTPSDSAWVRVTAYDAAGNTGTDTNDNKFSILPRFGLLTSTLRDFEMPGTPAFGVDDIDAVSACTACHADYDSDAEPGHPWRGTMMGHAVRDPLFLASLAIADQDLPSSGDFCLRCHTPGGWLAGRCNPTDGKLLLDVDFESVSCTVCHAMVDPNYVEGVSPPEDLLVLEQLSSVPTDHSNGQFVIDPEPRRRGPYPEGSPAHPWLQSSFFWSSDFCGTCHDVSNPLYDRVGPKDYELGPLDQKAASLHSNDILPLERTYSEWKASEYAIGDGVFAPIFAGNKPDGFVSTCQDCHMADVAGKGAIIGPDRQDLGFHDMMGGSTWMPVTLAALYPGEVDAVALADASDRAKSMLERAALLTLDVADMDSLKLATVTVTNQTGHKLPTGFPEGRRMWIHLIARDALGQVVYESGAYNVAGNLILDDDIRVYEGKMGISHSFAPVVGMEPGPTFHFALNDTIYKDNRIPPLGFTNTAFDAFGGQPVDSDPSQPVPRYPDGQNWDVASYELPTSASEVIATLYYQSVTKEHVEFLELANHTNNAGAFFADVWTDNGRAAPVAMVADTVGGADPASVDGLDSVDAGALTLFPEVNPSRGIVYLRLDLPRPAETEWSVYDAGGRLVASLRLGRLSPGPHRIEWDGRDHGGHDAGAGVFWVRVRADGAELVQRVVRVR</sequence>
<keyword evidence="5" id="KW-0732">Signal</keyword>
<evidence type="ECO:0000313" key="7">
    <source>
        <dbReference type="EMBL" id="MCA9755678.1"/>
    </source>
</evidence>
<proteinExistence type="predicted"/>
<dbReference type="SUPFAM" id="SSF48695">
    <property type="entry name" value="Multiheme cytochromes"/>
    <property type="match status" value="1"/>
</dbReference>
<dbReference type="InterPro" id="IPR013783">
    <property type="entry name" value="Ig-like_fold"/>
</dbReference>
<keyword evidence="3" id="KW-0349">Heme</keyword>
<evidence type="ECO:0000256" key="4">
    <source>
        <dbReference type="SAM" id="MobiDB-lite"/>
    </source>
</evidence>
<dbReference type="EMBL" id="JAGQHS010000029">
    <property type="protein sequence ID" value="MCA9755678.1"/>
    <property type="molecule type" value="Genomic_DNA"/>
</dbReference>
<evidence type="ECO:0000256" key="5">
    <source>
        <dbReference type="SAM" id="SignalP"/>
    </source>
</evidence>
<dbReference type="GO" id="GO:0020037">
    <property type="term" value="F:heme binding"/>
    <property type="evidence" value="ECO:0007669"/>
    <property type="project" value="InterPro"/>
</dbReference>
<dbReference type="AlphaFoldDB" id="A0A956SET9"/>
<dbReference type="Proteomes" id="UP000739538">
    <property type="component" value="Unassembled WGS sequence"/>
</dbReference>
<name>A0A956SET9_UNCEI</name>
<evidence type="ECO:0000256" key="2">
    <source>
        <dbReference type="ARBA" id="ARBA00023004"/>
    </source>
</evidence>
<organism evidence="7 8">
    <name type="scientific">Eiseniibacteriota bacterium</name>
    <dbReference type="NCBI Taxonomy" id="2212470"/>
    <lineage>
        <taxon>Bacteria</taxon>
        <taxon>Candidatus Eiseniibacteriota</taxon>
    </lineage>
</organism>
<accession>A0A956SET9</accession>
<dbReference type="GO" id="GO:0009055">
    <property type="term" value="F:electron transfer activity"/>
    <property type="evidence" value="ECO:0007669"/>
    <property type="project" value="InterPro"/>
</dbReference>
<dbReference type="Pfam" id="PF13860">
    <property type="entry name" value="FlgD_ig"/>
    <property type="match status" value="1"/>
</dbReference>
<dbReference type="GO" id="GO:0046872">
    <property type="term" value="F:metal ion binding"/>
    <property type="evidence" value="ECO:0007669"/>
    <property type="project" value="UniProtKB-KW"/>
</dbReference>
<dbReference type="PROSITE" id="PS51007">
    <property type="entry name" value="CYTC"/>
    <property type="match status" value="1"/>
</dbReference>